<dbReference type="InterPro" id="IPR002364">
    <property type="entry name" value="Quin_OxRdtase/zeta-crystal_CS"/>
</dbReference>
<dbReference type="WBParaSite" id="TREG1_112350.1">
    <property type="protein sequence ID" value="TREG1_112350.1"/>
    <property type="gene ID" value="TREG1_112350"/>
</dbReference>
<feature type="compositionally biased region" description="Basic and acidic residues" evidence="3">
    <location>
        <begin position="1"/>
        <end position="27"/>
    </location>
</feature>
<dbReference type="Proteomes" id="UP000050795">
    <property type="component" value="Unassembled WGS sequence"/>
</dbReference>
<feature type="compositionally biased region" description="Low complexity" evidence="3">
    <location>
        <begin position="453"/>
        <end position="462"/>
    </location>
</feature>
<feature type="region of interest" description="Disordered" evidence="3">
    <location>
        <begin position="1"/>
        <end position="42"/>
    </location>
</feature>
<dbReference type="InterPro" id="IPR036291">
    <property type="entry name" value="NAD(P)-bd_dom_sf"/>
</dbReference>
<protein>
    <recommendedName>
        <fullName evidence="4">Enoyl reductase (ER) domain-containing protein</fullName>
    </recommendedName>
</protein>
<dbReference type="SUPFAM" id="SSF51735">
    <property type="entry name" value="NAD(P)-binding Rossmann-fold domains"/>
    <property type="match status" value="1"/>
</dbReference>
<organism evidence="5 6">
    <name type="scientific">Trichobilharzia regenti</name>
    <name type="common">Nasal bird schistosome</name>
    <dbReference type="NCBI Taxonomy" id="157069"/>
    <lineage>
        <taxon>Eukaryota</taxon>
        <taxon>Metazoa</taxon>
        <taxon>Spiralia</taxon>
        <taxon>Lophotrochozoa</taxon>
        <taxon>Platyhelminthes</taxon>
        <taxon>Trematoda</taxon>
        <taxon>Digenea</taxon>
        <taxon>Strigeidida</taxon>
        <taxon>Schistosomatoidea</taxon>
        <taxon>Schistosomatidae</taxon>
        <taxon>Trichobilharzia</taxon>
    </lineage>
</organism>
<evidence type="ECO:0000256" key="1">
    <source>
        <dbReference type="ARBA" id="ARBA00010371"/>
    </source>
</evidence>
<proteinExistence type="inferred from homology"/>
<dbReference type="PANTHER" id="PTHR44054">
    <property type="entry name" value="SYNAPTIC VESICLE MEMBRANE PROTEIN VAT-1 HOMOLOG-LIKE"/>
    <property type="match status" value="1"/>
</dbReference>
<dbReference type="GO" id="GO:0008270">
    <property type="term" value="F:zinc ion binding"/>
    <property type="evidence" value="ECO:0007669"/>
    <property type="project" value="InterPro"/>
</dbReference>
<reference evidence="6" key="2">
    <citation type="submission" date="2023-11" db="UniProtKB">
        <authorList>
            <consortium name="WormBaseParasite"/>
        </authorList>
    </citation>
    <scope>IDENTIFICATION</scope>
</reference>
<dbReference type="PANTHER" id="PTHR44054:SF2">
    <property type="entry name" value="SYNAPTIC VESICLE MEMBRANE PROTEIN VAT-1 HOMOLOG-LIKE"/>
    <property type="match status" value="1"/>
</dbReference>
<dbReference type="PROSITE" id="PS01162">
    <property type="entry name" value="QOR_ZETA_CRYSTAL"/>
    <property type="match status" value="1"/>
</dbReference>
<feature type="region of interest" description="Disordered" evidence="3">
    <location>
        <begin position="168"/>
        <end position="189"/>
    </location>
</feature>
<accession>A0AA85IUW8</accession>
<evidence type="ECO:0000256" key="3">
    <source>
        <dbReference type="SAM" id="MobiDB-lite"/>
    </source>
</evidence>
<evidence type="ECO:0000259" key="4">
    <source>
        <dbReference type="SMART" id="SM00829"/>
    </source>
</evidence>
<evidence type="ECO:0000313" key="6">
    <source>
        <dbReference type="WBParaSite" id="TREG1_112350.1"/>
    </source>
</evidence>
<name>A0AA85IUW8_TRIRE</name>
<feature type="domain" description="Enoyl reductase (ER)" evidence="4">
    <location>
        <begin position="69"/>
        <end position="430"/>
    </location>
</feature>
<dbReference type="Pfam" id="PF08240">
    <property type="entry name" value="ADH_N"/>
    <property type="match status" value="1"/>
</dbReference>
<dbReference type="InterPro" id="IPR011032">
    <property type="entry name" value="GroES-like_sf"/>
</dbReference>
<keyword evidence="5" id="KW-1185">Reference proteome</keyword>
<reference evidence="5" key="1">
    <citation type="submission" date="2022-06" db="EMBL/GenBank/DDBJ databases">
        <authorList>
            <person name="Berger JAMES D."/>
            <person name="Berger JAMES D."/>
        </authorList>
    </citation>
    <scope>NUCLEOTIDE SEQUENCE [LARGE SCALE GENOMIC DNA]</scope>
</reference>
<dbReference type="CDD" id="cd08275">
    <property type="entry name" value="MDR3"/>
    <property type="match status" value="1"/>
</dbReference>
<dbReference type="SUPFAM" id="SSF50129">
    <property type="entry name" value="GroES-like"/>
    <property type="match status" value="1"/>
</dbReference>
<sequence length="462" mass="50600">MPEEDKSISPAKKEANTKTGETTETKVSESNATSGTASAAAAAANAGGTAEQEAEEVKTYKCVNLTAFGGSKHVRVDTNEVKPVGKNEVAIEVQACGINFLDIMTRQGLIEQTVKPPFIMGSECTGIISEVGEKVSTYKVGDPVVVLLENGAWSQRLVLPVIEKASANQSSSNTPAEDTENNESTENTISSLILPRPKSLDVNKAAVIGYAYIPAYILIHHIANIRSGDIVLVHSAGGGVGTAIGQLVKLIPNVTLIGTASKAKHEKLSKIYDVLIEPDQDCIAEIKKLYPNGINVVLDCISGPDTNRLYGVLKPLGKHIIYGMSNLVTGDRKNFLNLAKHWFHMERINPLKLHDENLVLGGFFLKSFLFCRDRGQNEIHNLILDVWNELTKLIDGQKIDPWIDSQWYFDETKEAMMRLQERKNIGKVVLIPKMKEVKPEEEKTENAEKPTAEETTANSPKK</sequence>
<dbReference type="InterPro" id="IPR020843">
    <property type="entry name" value="ER"/>
</dbReference>
<dbReference type="Gene3D" id="3.40.50.720">
    <property type="entry name" value="NAD(P)-binding Rossmann-like Domain"/>
    <property type="match status" value="1"/>
</dbReference>
<dbReference type="Pfam" id="PF13602">
    <property type="entry name" value="ADH_zinc_N_2"/>
    <property type="match status" value="1"/>
</dbReference>
<evidence type="ECO:0000313" key="5">
    <source>
        <dbReference type="Proteomes" id="UP000050795"/>
    </source>
</evidence>
<keyword evidence="2" id="KW-0560">Oxidoreductase</keyword>
<dbReference type="InterPro" id="IPR052100">
    <property type="entry name" value="SV-ATPase_mito-regulator"/>
</dbReference>
<feature type="region of interest" description="Disordered" evidence="3">
    <location>
        <begin position="436"/>
        <end position="462"/>
    </location>
</feature>
<feature type="compositionally biased region" description="Low complexity" evidence="3">
    <location>
        <begin position="29"/>
        <end position="42"/>
    </location>
</feature>
<dbReference type="Gene3D" id="3.90.180.10">
    <property type="entry name" value="Medium-chain alcohol dehydrogenases, catalytic domain"/>
    <property type="match status" value="1"/>
</dbReference>
<dbReference type="AlphaFoldDB" id="A0AA85IUW8"/>
<evidence type="ECO:0000256" key="2">
    <source>
        <dbReference type="ARBA" id="ARBA00023002"/>
    </source>
</evidence>
<dbReference type="SMART" id="SM00829">
    <property type="entry name" value="PKS_ER"/>
    <property type="match status" value="1"/>
</dbReference>
<feature type="compositionally biased region" description="Basic and acidic residues" evidence="3">
    <location>
        <begin position="436"/>
        <end position="452"/>
    </location>
</feature>
<dbReference type="GO" id="GO:0016491">
    <property type="term" value="F:oxidoreductase activity"/>
    <property type="evidence" value="ECO:0007669"/>
    <property type="project" value="UniProtKB-KW"/>
</dbReference>
<comment type="similarity">
    <text evidence="1">Belongs to the zinc-containing alcohol dehydrogenase family. Quinone oxidoreductase subfamily.</text>
</comment>
<dbReference type="InterPro" id="IPR013154">
    <property type="entry name" value="ADH-like_N"/>
</dbReference>